<sequence>MPPPSGAPPRCPRPTLGWEPKGVWGGRAPPESPPPAGPGPVTGTGRTGRRWAAGGGRRGGPHLAPCPGRGRGRRLLPRARHRRGGPSGNGGGQRPGAAGAGRGGGGGIPGPGPAAAAGRGRAQRHRQGPQGVRVEGAAGAAGAAGPGAAPPRGAPPAPAAALPRRRPLQRQDRYTYEIAPVFVLMEEVVLAKLRELVGWGSGDGIFCPGGSLSNMYAMNVARFQRFPEGRQRGSRALPRLALFASQESHYSIEKGAAFLGIGTDNVFFVRADERAPCPSSSAPRAAPPSWAPSTRCRAWRTCASATASGSTWTLPGAGARCSPGRTGTSWPASRGTRAARRAWGSLLKGWGGLGGPSASSPCPPSPPPRADSVAWNPHKMLAVGLQCSALLLRDTSVGPAPPPWAPPGSPPSPPQTPGAELPPPPLGLPQGLLQRCHGAGASYLFQRDKFYDVAYDTGDKTLQCGRRVDCLKLWLLWKAVGTEGLERRVDRAFACTRRAPWTPPRARGGAVRHPPPQHPVADAAPSPGTWWRR</sequence>
<comment type="similarity">
    <text evidence="2 7">Belongs to the group II decarboxylase family.</text>
</comment>
<evidence type="ECO:0000313" key="10">
    <source>
        <dbReference type="Proteomes" id="UP000694556"/>
    </source>
</evidence>
<dbReference type="InterPro" id="IPR021115">
    <property type="entry name" value="Pyridoxal-P_BS"/>
</dbReference>
<feature type="region of interest" description="Disordered" evidence="8">
    <location>
        <begin position="504"/>
        <end position="533"/>
    </location>
</feature>
<dbReference type="GO" id="GO:0004782">
    <property type="term" value="F:sulfinoalanine decarboxylase activity"/>
    <property type="evidence" value="ECO:0007669"/>
    <property type="project" value="TreeGrafter"/>
</dbReference>
<feature type="compositionally biased region" description="Gly residues" evidence="8">
    <location>
        <begin position="85"/>
        <end position="109"/>
    </location>
</feature>
<name>A0A8C3BS05_CAIMO</name>
<organism evidence="9 10">
    <name type="scientific">Cairina moschata</name>
    <name type="common">Muscovy duck</name>
    <dbReference type="NCBI Taxonomy" id="8855"/>
    <lineage>
        <taxon>Eukaryota</taxon>
        <taxon>Metazoa</taxon>
        <taxon>Chordata</taxon>
        <taxon>Craniata</taxon>
        <taxon>Vertebrata</taxon>
        <taxon>Euteleostomi</taxon>
        <taxon>Archelosauria</taxon>
        <taxon>Archosauria</taxon>
        <taxon>Dinosauria</taxon>
        <taxon>Saurischia</taxon>
        <taxon>Theropoda</taxon>
        <taxon>Coelurosauria</taxon>
        <taxon>Aves</taxon>
        <taxon>Neognathae</taxon>
        <taxon>Galloanserae</taxon>
        <taxon>Anseriformes</taxon>
        <taxon>Anatidae</taxon>
        <taxon>Anatinae</taxon>
        <taxon>Cairina</taxon>
    </lineage>
</organism>
<dbReference type="Gene3D" id="3.40.640.10">
    <property type="entry name" value="Type I PLP-dependent aspartate aminotransferase-like (Major domain)"/>
    <property type="match status" value="3"/>
</dbReference>
<dbReference type="Pfam" id="PF00282">
    <property type="entry name" value="Pyridoxal_deC"/>
    <property type="match status" value="2"/>
</dbReference>
<dbReference type="GO" id="GO:0042412">
    <property type="term" value="P:taurine biosynthetic process"/>
    <property type="evidence" value="ECO:0007669"/>
    <property type="project" value="TreeGrafter"/>
</dbReference>
<feature type="compositionally biased region" description="Low complexity" evidence="8">
    <location>
        <begin position="128"/>
        <end position="147"/>
    </location>
</feature>
<dbReference type="SUPFAM" id="SSF53383">
    <property type="entry name" value="PLP-dependent transferases"/>
    <property type="match status" value="2"/>
</dbReference>
<dbReference type="PANTHER" id="PTHR45677">
    <property type="entry name" value="GLUTAMATE DECARBOXYLASE-RELATED"/>
    <property type="match status" value="1"/>
</dbReference>
<feature type="compositionally biased region" description="Basic residues" evidence="8">
    <location>
        <begin position="70"/>
        <end position="84"/>
    </location>
</feature>
<dbReference type="InterPro" id="IPR002129">
    <property type="entry name" value="PyrdxlP-dep_de-COase"/>
</dbReference>
<feature type="compositionally biased region" description="Pro residues" evidence="8">
    <location>
        <begin position="399"/>
        <end position="427"/>
    </location>
</feature>
<evidence type="ECO:0000256" key="2">
    <source>
        <dbReference type="ARBA" id="ARBA00009533"/>
    </source>
</evidence>
<evidence type="ECO:0000256" key="7">
    <source>
        <dbReference type="RuleBase" id="RU000382"/>
    </source>
</evidence>
<feature type="region of interest" description="Disordered" evidence="8">
    <location>
        <begin position="398"/>
        <end position="429"/>
    </location>
</feature>
<evidence type="ECO:0000256" key="4">
    <source>
        <dbReference type="ARBA" id="ARBA00022793"/>
    </source>
</evidence>
<reference evidence="9" key="1">
    <citation type="submission" date="2025-08" db="UniProtKB">
        <authorList>
            <consortium name="Ensembl"/>
        </authorList>
    </citation>
    <scope>IDENTIFICATION</scope>
</reference>
<reference evidence="9" key="2">
    <citation type="submission" date="2025-09" db="UniProtKB">
        <authorList>
            <consortium name="Ensembl"/>
        </authorList>
    </citation>
    <scope>IDENTIFICATION</scope>
</reference>
<feature type="compositionally biased region" description="Pro residues" evidence="8">
    <location>
        <begin position="1"/>
        <end position="12"/>
    </location>
</feature>
<dbReference type="GO" id="GO:0030170">
    <property type="term" value="F:pyridoxal phosphate binding"/>
    <property type="evidence" value="ECO:0007669"/>
    <property type="project" value="InterPro"/>
</dbReference>
<keyword evidence="6 7" id="KW-0456">Lyase</keyword>
<dbReference type="Gene3D" id="3.90.1150.170">
    <property type="match status" value="1"/>
</dbReference>
<dbReference type="GO" id="GO:0019752">
    <property type="term" value="P:carboxylic acid metabolic process"/>
    <property type="evidence" value="ECO:0007669"/>
    <property type="project" value="InterPro"/>
</dbReference>
<dbReference type="AlphaFoldDB" id="A0A8C3BS05"/>
<evidence type="ECO:0000256" key="5">
    <source>
        <dbReference type="ARBA" id="ARBA00022898"/>
    </source>
</evidence>
<comment type="cofactor">
    <cofactor evidence="1 7">
        <name>pyridoxal 5'-phosphate</name>
        <dbReference type="ChEBI" id="CHEBI:597326"/>
    </cofactor>
</comment>
<comment type="subunit">
    <text evidence="3">Homodimer.</text>
</comment>
<protein>
    <submittedName>
        <fullName evidence="9">Cysteine sulfinic acid decarboxylase</fullName>
    </submittedName>
</protein>
<evidence type="ECO:0000313" key="9">
    <source>
        <dbReference type="Ensembl" id="ENSCMMP00000009908.1"/>
    </source>
</evidence>
<feature type="region of interest" description="Disordered" evidence="8">
    <location>
        <begin position="354"/>
        <end position="373"/>
    </location>
</feature>
<evidence type="ECO:0000256" key="1">
    <source>
        <dbReference type="ARBA" id="ARBA00001933"/>
    </source>
</evidence>
<keyword evidence="5 7" id="KW-0663">Pyridoxal phosphate</keyword>
<evidence type="ECO:0000256" key="3">
    <source>
        <dbReference type="ARBA" id="ARBA00011738"/>
    </source>
</evidence>
<accession>A0A8C3BS05</accession>
<keyword evidence="4" id="KW-0210">Decarboxylase</keyword>
<feature type="region of interest" description="Disordered" evidence="8">
    <location>
        <begin position="1"/>
        <end position="166"/>
    </location>
</feature>
<evidence type="ECO:0000256" key="8">
    <source>
        <dbReference type="SAM" id="MobiDB-lite"/>
    </source>
</evidence>
<feature type="compositionally biased region" description="Pro residues" evidence="8">
    <location>
        <begin position="148"/>
        <end position="158"/>
    </location>
</feature>
<dbReference type="Ensembl" id="ENSCMMT00000010919.1">
    <property type="protein sequence ID" value="ENSCMMP00000009908.1"/>
    <property type="gene ID" value="ENSCMMG00000006285.1"/>
</dbReference>
<dbReference type="PROSITE" id="PS00392">
    <property type="entry name" value="DDC_GAD_HDC_YDC"/>
    <property type="match status" value="1"/>
</dbReference>
<dbReference type="GO" id="GO:0005737">
    <property type="term" value="C:cytoplasm"/>
    <property type="evidence" value="ECO:0007669"/>
    <property type="project" value="TreeGrafter"/>
</dbReference>
<dbReference type="InterPro" id="IPR015424">
    <property type="entry name" value="PyrdxlP-dep_Trfase"/>
</dbReference>
<dbReference type="InterPro" id="IPR015421">
    <property type="entry name" value="PyrdxlP-dep_Trfase_major"/>
</dbReference>
<feature type="region of interest" description="Disordered" evidence="8">
    <location>
        <begin position="316"/>
        <end position="336"/>
    </location>
</feature>
<evidence type="ECO:0000256" key="6">
    <source>
        <dbReference type="ARBA" id="ARBA00023239"/>
    </source>
</evidence>
<keyword evidence="10" id="KW-1185">Reference proteome</keyword>
<proteinExistence type="inferred from homology"/>
<dbReference type="Proteomes" id="UP000694556">
    <property type="component" value="Unassembled WGS sequence"/>
</dbReference>
<dbReference type="PANTHER" id="PTHR45677:SF8">
    <property type="entry name" value="CYSTEINE SULFINIC ACID DECARBOXYLASE"/>
    <property type="match status" value="1"/>
</dbReference>